<keyword evidence="3 4" id="KW-0067">ATP-binding</keyword>
<reference evidence="6 7" key="1">
    <citation type="submission" date="2020-07" db="EMBL/GenBank/DDBJ databases">
        <title>Sequencing the genomes of 1000 actinobacteria strains.</title>
        <authorList>
            <person name="Klenk H.-P."/>
        </authorList>
    </citation>
    <scope>NUCLEOTIDE SEQUENCE [LARGE SCALE GENOMIC DNA]</scope>
    <source>
        <strain evidence="6 7">DSM 104006</strain>
    </source>
</reference>
<keyword evidence="1" id="KW-0436">Ligase</keyword>
<evidence type="ECO:0000256" key="4">
    <source>
        <dbReference type="PROSITE-ProRule" id="PRU00409"/>
    </source>
</evidence>
<dbReference type="Pfam" id="PF18130">
    <property type="entry name" value="ATPgrasp_N"/>
    <property type="match status" value="1"/>
</dbReference>
<dbReference type="GO" id="GO:0005524">
    <property type="term" value="F:ATP binding"/>
    <property type="evidence" value="ECO:0007669"/>
    <property type="project" value="UniProtKB-UniRule"/>
</dbReference>
<evidence type="ECO:0000313" key="7">
    <source>
        <dbReference type="Proteomes" id="UP000549616"/>
    </source>
</evidence>
<gene>
    <name evidence="6" type="ORF">HNR02_004086</name>
</gene>
<proteinExistence type="predicted"/>
<sequence length="409" mass="43585">MHVLILMPASAGQLYPEAGRRMGIRTTVITNNQGFYRLGDHIREFIDEVCPVGTLSPAEIREAAREIHRREPVHAVVAGVEFTVPIAAEVAAELGIPGIDPADALVVREKSEMRARLHEAGVRAPAFVVASSSREAADAGEVVGFPCVIKPVGMLGTIGVRRADGRDDLVAGYADIIGETVPMGDRLPGATVVVEQYLRGKEFSAEGYVERGRATVLAITEKWLGREPHFQQQGHIVRPAAQVPGHEDVTAYLDQVTRALGLTTGPFHAEYRLTAEGPTLVEIAGRMGGDQIAAMVETVTGLSLAQAAIATAAGVEVPAPGTPTASAAGIHYVIDPARFGATYRALEGWDEALALPGVRRGGIDIPAGQPIPDRPDMRSRIAHVMFEAGSYDEAVALRRKLEETIRVVG</sequence>
<name>A0A853B694_9PSEU</name>
<dbReference type="AlphaFoldDB" id="A0A853B694"/>
<dbReference type="EMBL" id="JACCFK010000001">
    <property type="protein sequence ID" value="NYI90763.1"/>
    <property type="molecule type" value="Genomic_DNA"/>
</dbReference>
<evidence type="ECO:0000256" key="2">
    <source>
        <dbReference type="ARBA" id="ARBA00022741"/>
    </source>
</evidence>
<dbReference type="GO" id="GO:0016874">
    <property type="term" value="F:ligase activity"/>
    <property type="evidence" value="ECO:0007669"/>
    <property type="project" value="UniProtKB-KW"/>
</dbReference>
<keyword evidence="7" id="KW-1185">Reference proteome</keyword>
<dbReference type="SUPFAM" id="SSF56059">
    <property type="entry name" value="Glutathione synthetase ATP-binding domain-like"/>
    <property type="match status" value="1"/>
</dbReference>
<dbReference type="Proteomes" id="UP000549616">
    <property type="component" value="Unassembled WGS sequence"/>
</dbReference>
<dbReference type="InterPro" id="IPR052032">
    <property type="entry name" value="ATP-dep_AA_Ligase"/>
</dbReference>
<evidence type="ECO:0000256" key="1">
    <source>
        <dbReference type="ARBA" id="ARBA00022598"/>
    </source>
</evidence>
<dbReference type="RefSeq" id="WP_179774739.1">
    <property type="nucleotide sequence ID" value="NZ_JACCFK010000001.1"/>
</dbReference>
<protein>
    <submittedName>
        <fullName evidence="6">Biotin carboxylase</fullName>
    </submittedName>
</protein>
<feature type="domain" description="ATP-grasp" evidence="5">
    <location>
        <begin position="114"/>
        <end position="313"/>
    </location>
</feature>
<comment type="caution">
    <text evidence="6">The sequence shown here is derived from an EMBL/GenBank/DDBJ whole genome shotgun (WGS) entry which is preliminary data.</text>
</comment>
<dbReference type="PANTHER" id="PTHR43585:SF2">
    <property type="entry name" value="ATP-GRASP ENZYME FSQD"/>
    <property type="match status" value="1"/>
</dbReference>
<dbReference type="Gene3D" id="3.30.470.20">
    <property type="entry name" value="ATP-grasp fold, B domain"/>
    <property type="match status" value="1"/>
</dbReference>
<evidence type="ECO:0000259" key="5">
    <source>
        <dbReference type="PROSITE" id="PS50975"/>
    </source>
</evidence>
<dbReference type="Gene3D" id="3.40.50.20">
    <property type="match status" value="1"/>
</dbReference>
<keyword evidence="2 4" id="KW-0547">Nucleotide-binding</keyword>
<dbReference type="InterPro" id="IPR011761">
    <property type="entry name" value="ATP-grasp"/>
</dbReference>
<dbReference type="Pfam" id="PF18603">
    <property type="entry name" value="LAL_C2"/>
    <property type="match status" value="1"/>
</dbReference>
<organism evidence="6 7">
    <name type="scientific">Amycolatopsis endophytica</name>
    <dbReference type="NCBI Taxonomy" id="860233"/>
    <lineage>
        <taxon>Bacteria</taxon>
        <taxon>Bacillati</taxon>
        <taxon>Actinomycetota</taxon>
        <taxon>Actinomycetes</taxon>
        <taxon>Pseudonocardiales</taxon>
        <taxon>Pseudonocardiaceae</taxon>
        <taxon>Amycolatopsis</taxon>
    </lineage>
</organism>
<evidence type="ECO:0000256" key="3">
    <source>
        <dbReference type="ARBA" id="ARBA00022840"/>
    </source>
</evidence>
<dbReference type="PANTHER" id="PTHR43585">
    <property type="entry name" value="FUMIPYRROLE BIOSYNTHESIS PROTEIN C"/>
    <property type="match status" value="1"/>
</dbReference>
<dbReference type="Pfam" id="PF13535">
    <property type="entry name" value="ATP-grasp_4"/>
    <property type="match status" value="1"/>
</dbReference>
<dbReference type="InterPro" id="IPR040570">
    <property type="entry name" value="LAL_C2"/>
</dbReference>
<dbReference type="InterPro" id="IPR041472">
    <property type="entry name" value="BL00235/CARNS1_N"/>
</dbReference>
<dbReference type="GO" id="GO:0046872">
    <property type="term" value="F:metal ion binding"/>
    <property type="evidence" value="ECO:0007669"/>
    <property type="project" value="InterPro"/>
</dbReference>
<evidence type="ECO:0000313" key="6">
    <source>
        <dbReference type="EMBL" id="NYI90763.1"/>
    </source>
</evidence>
<accession>A0A853B694</accession>
<dbReference type="PROSITE" id="PS50975">
    <property type="entry name" value="ATP_GRASP"/>
    <property type="match status" value="1"/>
</dbReference>